<dbReference type="Gene3D" id="1.10.10.10">
    <property type="entry name" value="Winged helix-like DNA-binding domain superfamily/Winged helix DNA-binding domain"/>
    <property type="match status" value="1"/>
</dbReference>
<dbReference type="RefSeq" id="WP_274455373.1">
    <property type="nucleotide sequence ID" value="NZ_CP067097.1"/>
</dbReference>
<evidence type="ECO:0000256" key="1">
    <source>
        <dbReference type="ARBA" id="ARBA00022553"/>
    </source>
</evidence>
<dbReference type="Gene3D" id="3.40.50.2300">
    <property type="match status" value="1"/>
</dbReference>
<protein>
    <submittedName>
        <fullName evidence="10">DNA-binding response OmpR family regulator</fullName>
    </submittedName>
</protein>
<dbReference type="SMART" id="SM00448">
    <property type="entry name" value="REC"/>
    <property type="match status" value="1"/>
</dbReference>
<dbReference type="PROSITE" id="PS51755">
    <property type="entry name" value="OMPR_PHOB"/>
    <property type="match status" value="1"/>
</dbReference>
<evidence type="ECO:0000259" key="9">
    <source>
        <dbReference type="PROSITE" id="PS51755"/>
    </source>
</evidence>
<dbReference type="Pfam" id="PF00072">
    <property type="entry name" value="Response_reg"/>
    <property type="match status" value="1"/>
</dbReference>
<reference evidence="10 11" key="1">
    <citation type="submission" date="2023-07" db="EMBL/GenBank/DDBJ databases">
        <title>Genomic Encyclopedia of Type Strains, Phase IV (KMG-IV): sequencing the most valuable type-strain genomes for metagenomic binning, comparative biology and taxonomic classification.</title>
        <authorList>
            <person name="Goeker M."/>
        </authorList>
    </citation>
    <scope>NUCLEOTIDE SEQUENCE [LARGE SCALE GENOMIC DNA]</scope>
    <source>
        <strain evidence="10 11">DSM 4006</strain>
    </source>
</reference>
<name>A0ABT9XEA6_9BACL</name>
<gene>
    <name evidence="10" type="ORF">J2S03_000449</name>
</gene>
<dbReference type="CDD" id="cd00383">
    <property type="entry name" value="trans_reg_C"/>
    <property type="match status" value="1"/>
</dbReference>
<keyword evidence="4 7" id="KW-0238">DNA-binding</keyword>
<dbReference type="InterPro" id="IPR036388">
    <property type="entry name" value="WH-like_DNA-bd_sf"/>
</dbReference>
<dbReference type="SMART" id="SM00862">
    <property type="entry name" value="Trans_reg_C"/>
    <property type="match status" value="1"/>
</dbReference>
<feature type="DNA-binding region" description="OmpR/PhoB-type" evidence="7">
    <location>
        <begin position="127"/>
        <end position="226"/>
    </location>
</feature>
<proteinExistence type="predicted"/>
<evidence type="ECO:0000313" key="11">
    <source>
        <dbReference type="Proteomes" id="UP001232973"/>
    </source>
</evidence>
<dbReference type="PANTHER" id="PTHR48111">
    <property type="entry name" value="REGULATOR OF RPOS"/>
    <property type="match status" value="1"/>
</dbReference>
<accession>A0ABT9XEA6</accession>
<dbReference type="InterPro" id="IPR011006">
    <property type="entry name" value="CheY-like_superfamily"/>
</dbReference>
<evidence type="ECO:0000256" key="5">
    <source>
        <dbReference type="ARBA" id="ARBA00023163"/>
    </source>
</evidence>
<organism evidence="10 11">
    <name type="scientific">Alicyclobacillus cycloheptanicus</name>
    <dbReference type="NCBI Taxonomy" id="1457"/>
    <lineage>
        <taxon>Bacteria</taxon>
        <taxon>Bacillati</taxon>
        <taxon>Bacillota</taxon>
        <taxon>Bacilli</taxon>
        <taxon>Bacillales</taxon>
        <taxon>Alicyclobacillaceae</taxon>
        <taxon>Alicyclobacillus</taxon>
    </lineage>
</organism>
<dbReference type="EMBL" id="JAUSTP010000002">
    <property type="protein sequence ID" value="MDQ0188637.1"/>
    <property type="molecule type" value="Genomic_DNA"/>
</dbReference>
<dbReference type="GO" id="GO:0003677">
    <property type="term" value="F:DNA binding"/>
    <property type="evidence" value="ECO:0007669"/>
    <property type="project" value="UniProtKB-KW"/>
</dbReference>
<dbReference type="PANTHER" id="PTHR48111:SF22">
    <property type="entry name" value="REGULATOR OF RPOS"/>
    <property type="match status" value="1"/>
</dbReference>
<evidence type="ECO:0000313" key="10">
    <source>
        <dbReference type="EMBL" id="MDQ0188637.1"/>
    </source>
</evidence>
<evidence type="ECO:0000256" key="3">
    <source>
        <dbReference type="ARBA" id="ARBA00023015"/>
    </source>
</evidence>
<sequence length="230" mass="26269">MDAPRILIVEDEEHLAEFIALELKHEGYAVEVATDGRDGLDKALSEEWSLLLLDIMLPEISGLEICRRVRASKDVPIIMLTARHAVPDRVAGLDAGADDYLGKPFAIEELLARIRVLLRRRGHDREEEVELFADDLTMNLATHEVKRFGQAISLTVREFSLLEMFLRNKNRVLTRDQILEKVWGYDFVGETNVVDVYVRYLRHKIDVPFGTQLIQTVRGVGYILKTADQT</sequence>
<keyword evidence="2" id="KW-0902">Two-component regulatory system</keyword>
<feature type="modified residue" description="4-aspartylphosphate" evidence="6">
    <location>
        <position position="54"/>
    </location>
</feature>
<dbReference type="Pfam" id="PF00486">
    <property type="entry name" value="Trans_reg_C"/>
    <property type="match status" value="1"/>
</dbReference>
<dbReference type="Gene3D" id="6.10.250.690">
    <property type="match status" value="1"/>
</dbReference>
<dbReference type="SUPFAM" id="SSF52172">
    <property type="entry name" value="CheY-like"/>
    <property type="match status" value="1"/>
</dbReference>
<dbReference type="PROSITE" id="PS50110">
    <property type="entry name" value="RESPONSE_REGULATORY"/>
    <property type="match status" value="1"/>
</dbReference>
<feature type="domain" description="OmpR/PhoB-type" evidence="9">
    <location>
        <begin position="127"/>
        <end position="226"/>
    </location>
</feature>
<keyword evidence="3" id="KW-0805">Transcription regulation</keyword>
<keyword evidence="11" id="KW-1185">Reference proteome</keyword>
<comment type="caution">
    <text evidence="10">The sequence shown here is derived from an EMBL/GenBank/DDBJ whole genome shotgun (WGS) entry which is preliminary data.</text>
</comment>
<dbReference type="Proteomes" id="UP001232973">
    <property type="component" value="Unassembled WGS sequence"/>
</dbReference>
<evidence type="ECO:0000259" key="8">
    <source>
        <dbReference type="PROSITE" id="PS50110"/>
    </source>
</evidence>
<dbReference type="InterPro" id="IPR039420">
    <property type="entry name" value="WalR-like"/>
</dbReference>
<evidence type="ECO:0000256" key="2">
    <source>
        <dbReference type="ARBA" id="ARBA00023012"/>
    </source>
</evidence>
<evidence type="ECO:0000256" key="7">
    <source>
        <dbReference type="PROSITE-ProRule" id="PRU01091"/>
    </source>
</evidence>
<dbReference type="InterPro" id="IPR001789">
    <property type="entry name" value="Sig_transdc_resp-reg_receiver"/>
</dbReference>
<keyword evidence="5" id="KW-0804">Transcription</keyword>
<dbReference type="InterPro" id="IPR001867">
    <property type="entry name" value="OmpR/PhoB-type_DNA-bd"/>
</dbReference>
<evidence type="ECO:0000256" key="6">
    <source>
        <dbReference type="PROSITE-ProRule" id="PRU00169"/>
    </source>
</evidence>
<evidence type="ECO:0000256" key="4">
    <source>
        <dbReference type="ARBA" id="ARBA00023125"/>
    </source>
</evidence>
<keyword evidence="1 6" id="KW-0597">Phosphoprotein</keyword>
<feature type="domain" description="Response regulatory" evidence="8">
    <location>
        <begin position="5"/>
        <end position="118"/>
    </location>
</feature>